<dbReference type="Pfam" id="PF13963">
    <property type="entry name" value="Transpos_assoc"/>
    <property type="match status" value="1"/>
</dbReference>
<protein>
    <recommendedName>
        <fullName evidence="1">Transposase-associated domain-containing protein</fullName>
    </recommendedName>
</protein>
<evidence type="ECO:0000313" key="3">
    <source>
        <dbReference type="RefSeq" id="XP_021864952.1"/>
    </source>
</evidence>
<name>A0A9R0JBW1_SPIOL</name>
<gene>
    <name evidence="3" type="primary">LOC110803721</name>
</gene>
<dbReference type="AlphaFoldDB" id="A0A9R0JBW1"/>
<feature type="domain" description="Transposase-associated" evidence="1">
    <location>
        <begin position="5"/>
        <end position="81"/>
    </location>
</feature>
<evidence type="ECO:0000259" key="1">
    <source>
        <dbReference type="Pfam" id="PF13963"/>
    </source>
</evidence>
<proteinExistence type="predicted"/>
<keyword evidence="2" id="KW-1185">Reference proteome</keyword>
<dbReference type="Pfam" id="PF02992">
    <property type="entry name" value="Transposase_21"/>
    <property type="match status" value="1"/>
</dbReference>
<reference evidence="2" key="1">
    <citation type="journal article" date="2021" name="Nat. Commun.">
        <title>Genomic analyses provide insights into spinach domestication and the genetic basis of agronomic traits.</title>
        <authorList>
            <person name="Cai X."/>
            <person name="Sun X."/>
            <person name="Xu C."/>
            <person name="Sun H."/>
            <person name="Wang X."/>
            <person name="Ge C."/>
            <person name="Zhang Z."/>
            <person name="Wang Q."/>
            <person name="Fei Z."/>
            <person name="Jiao C."/>
            <person name="Wang Q."/>
        </authorList>
    </citation>
    <scope>NUCLEOTIDE SEQUENCE [LARGE SCALE GENOMIC DNA]</scope>
    <source>
        <strain evidence="2">cv. Varoflay</strain>
    </source>
</reference>
<dbReference type="InterPro" id="IPR004242">
    <property type="entry name" value="Transposase_21"/>
</dbReference>
<dbReference type="KEGG" id="soe:110803721"/>
<dbReference type="InterPro" id="IPR029480">
    <property type="entry name" value="Transpos_assoc"/>
</dbReference>
<sequence length="704" mass="81517">MNRDRSWMNHNGIKDRRKTAYKLGVDDFLQFAFKEISNETPLKYPCLKCRLLLAQNRKDMQCHLLVYGIDSSYNPWVSHGENDEQYDNSDEVDTEATEEVEETEIPFDDMAPLVFDATNAWNSTSSVLDDNENTTDYGSSGGNNEYPKELMTLVEDMEAELYPGCTTYKRLEFIISLLHNKAFNYDKHFPANANQAKRYTRSLGLDYVKIDACINHCILYRKEFANEEKCPKCLAPRWKEKVVHGGDEYSDDEDVDVQKTTRVPQLILRHFPLIPRLQRMFISSKLARHMRWHKVDNKDDGIMRHPADSEAWKSLDTIFPDFAKDARNVRLGLSSDGFNPGANMSSRYSIWPVMLVPYNLPPWMCMKSDNMILSLLIPGPKSPGNDIDVFLQPLIDELKELWESGVKTFDAHSKETFNMRAVLLWTINDFPAYANLSSWSTKGALACPNCHLDTQSHYLKHGHKYCYMENLRWLPEDHKWRLNKRSFGGKVQRSPPPDHLTGHDVMEQLTGYSNVEFGKEVNGKRKRGERYIVHQWKKLSIFYQLPYWRHLLVRHNLDVMHVEKNVCESILGTILDLTGKNKDSLNARLDLADMKMHDKLRAKSLGNNKWQVPPAPYYLTLNEMRKIVTFLSKLAFPDAYSSNISRCASLQDGKVMGMKTHDYQVFMQDLLMPAFKGVLDENVLEPLQELSLFFKQLCSKTLKT</sequence>
<evidence type="ECO:0000313" key="2">
    <source>
        <dbReference type="Proteomes" id="UP000813463"/>
    </source>
</evidence>
<dbReference type="GeneID" id="110803721"/>
<dbReference type="PANTHER" id="PTHR10775:SF182">
    <property type="entry name" value="TRANSPOSON, EN_SPM-LIKE, TRANSPOSASE-ASSOCIATED DOMAIN PROTEIN-RELATED"/>
    <property type="match status" value="1"/>
</dbReference>
<dbReference type="Proteomes" id="UP000813463">
    <property type="component" value="Chromosome 4"/>
</dbReference>
<dbReference type="OrthoDB" id="783900at2759"/>
<dbReference type="PANTHER" id="PTHR10775">
    <property type="entry name" value="OS08G0208400 PROTEIN"/>
    <property type="match status" value="1"/>
</dbReference>
<reference evidence="3" key="2">
    <citation type="submission" date="2025-08" db="UniProtKB">
        <authorList>
            <consortium name="RefSeq"/>
        </authorList>
    </citation>
    <scope>IDENTIFICATION</scope>
    <source>
        <tissue evidence="3">Leaf</tissue>
    </source>
</reference>
<organism evidence="2 3">
    <name type="scientific">Spinacia oleracea</name>
    <name type="common">Spinach</name>
    <dbReference type="NCBI Taxonomy" id="3562"/>
    <lineage>
        <taxon>Eukaryota</taxon>
        <taxon>Viridiplantae</taxon>
        <taxon>Streptophyta</taxon>
        <taxon>Embryophyta</taxon>
        <taxon>Tracheophyta</taxon>
        <taxon>Spermatophyta</taxon>
        <taxon>Magnoliopsida</taxon>
        <taxon>eudicotyledons</taxon>
        <taxon>Gunneridae</taxon>
        <taxon>Pentapetalae</taxon>
        <taxon>Caryophyllales</taxon>
        <taxon>Chenopodiaceae</taxon>
        <taxon>Chenopodioideae</taxon>
        <taxon>Anserineae</taxon>
        <taxon>Spinacia</taxon>
    </lineage>
</organism>
<accession>A0A9R0JBW1</accession>
<dbReference type="RefSeq" id="XP_021864952.1">
    <property type="nucleotide sequence ID" value="XM_022009260.1"/>
</dbReference>